<gene>
    <name evidence="2" type="ORF">F8M41_017203</name>
</gene>
<dbReference type="Gene3D" id="2.60.40.10">
    <property type="entry name" value="Immunoglobulins"/>
    <property type="match status" value="1"/>
</dbReference>
<feature type="signal peptide" evidence="1">
    <location>
        <begin position="1"/>
        <end position="20"/>
    </location>
</feature>
<organism evidence="2 3">
    <name type="scientific">Gigaspora margarita</name>
    <dbReference type="NCBI Taxonomy" id="4874"/>
    <lineage>
        <taxon>Eukaryota</taxon>
        <taxon>Fungi</taxon>
        <taxon>Fungi incertae sedis</taxon>
        <taxon>Mucoromycota</taxon>
        <taxon>Glomeromycotina</taxon>
        <taxon>Glomeromycetes</taxon>
        <taxon>Diversisporales</taxon>
        <taxon>Gigasporaceae</taxon>
        <taxon>Gigaspora</taxon>
    </lineage>
</organism>
<comment type="caution">
    <text evidence="2">The sequence shown here is derived from an EMBL/GenBank/DDBJ whole genome shotgun (WGS) entry which is preliminary data.</text>
</comment>
<dbReference type="Proteomes" id="UP000439903">
    <property type="component" value="Unassembled WGS sequence"/>
</dbReference>
<name>A0A8H4B2X2_GIGMA</name>
<reference evidence="2 3" key="1">
    <citation type="journal article" date="2019" name="Environ. Microbiol.">
        <title>At the nexus of three kingdoms: the genome of the mycorrhizal fungus Gigaspora margarita provides insights into plant, endobacterial and fungal interactions.</title>
        <authorList>
            <person name="Venice F."/>
            <person name="Ghignone S."/>
            <person name="Salvioli di Fossalunga A."/>
            <person name="Amselem J."/>
            <person name="Novero M."/>
            <person name="Xianan X."/>
            <person name="Sedzielewska Toro K."/>
            <person name="Morin E."/>
            <person name="Lipzen A."/>
            <person name="Grigoriev I.V."/>
            <person name="Henrissat B."/>
            <person name="Martin F.M."/>
            <person name="Bonfante P."/>
        </authorList>
    </citation>
    <scope>NUCLEOTIDE SEQUENCE [LARGE SCALE GENOMIC DNA]</scope>
    <source>
        <strain evidence="2 3">BEG34</strain>
    </source>
</reference>
<evidence type="ECO:0000313" key="3">
    <source>
        <dbReference type="Proteomes" id="UP000439903"/>
    </source>
</evidence>
<accession>A0A8H4B2X2</accession>
<evidence type="ECO:0000313" key="2">
    <source>
        <dbReference type="EMBL" id="KAF0555480.1"/>
    </source>
</evidence>
<feature type="chain" id="PRO_5034840340" evidence="1">
    <location>
        <begin position="21"/>
        <end position="149"/>
    </location>
</feature>
<dbReference type="InterPro" id="IPR013783">
    <property type="entry name" value="Ig-like_fold"/>
</dbReference>
<dbReference type="AlphaFoldDB" id="A0A8H4B2X2"/>
<keyword evidence="3" id="KW-1185">Reference proteome</keyword>
<dbReference type="OrthoDB" id="2392981at2759"/>
<proteinExistence type="predicted"/>
<protein>
    <submittedName>
        <fullName evidence="2">Uncharacterized protein</fullName>
    </submittedName>
</protein>
<dbReference type="EMBL" id="WTPW01000040">
    <property type="protein sequence ID" value="KAF0555480.1"/>
    <property type="molecule type" value="Genomic_DNA"/>
</dbReference>
<sequence>MNKKLIFTFILLVVHSITYAISLKKRTTTFHSCETFIRLETFNIEISPDPLVSGQIVTFNASGILNNNITNGTIQVSFYNQNASDSFYESNETYIPETLAHTSFTVNTTFTTPDIPTNYTILAFIDSVIERNDSVFLFDIACAQANVGF</sequence>
<evidence type="ECO:0000256" key="1">
    <source>
        <dbReference type="SAM" id="SignalP"/>
    </source>
</evidence>
<keyword evidence="1" id="KW-0732">Signal</keyword>